<keyword evidence="5 10" id="KW-0067">ATP-binding</keyword>
<dbReference type="NCBIfam" id="TIGR01536">
    <property type="entry name" value="asn_synth_AEB"/>
    <property type="match status" value="1"/>
</dbReference>
<feature type="binding site" evidence="10">
    <location>
        <position position="293"/>
    </location>
    <ligand>
        <name>ATP</name>
        <dbReference type="ChEBI" id="CHEBI:30616"/>
    </ligand>
</feature>
<dbReference type="EMBL" id="LFXA01000014">
    <property type="protein sequence ID" value="KNB50663.1"/>
    <property type="molecule type" value="Genomic_DNA"/>
</dbReference>
<evidence type="ECO:0000256" key="3">
    <source>
        <dbReference type="ARBA" id="ARBA00012737"/>
    </source>
</evidence>
<feature type="domain" description="Glutamine amidotransferase type-2" evidence="12">
    <location>
        <begin position="2"/>
        <end position="215"/>
    </location>
</feature>
<accession>A0A0K9XBV1</accession>
<dbReference type="GO" id="GO:0005524">
    <property type="term" value="F:ATP binding"/>
    <property type="evidence" value="ECO:0007669"/>
    <property type="project" value="UniProtKB-KW"/>
</dbReference>
<sequence>MCGIAGWADWRRDLGAERRVLDDMTRTLVPRGPDAGGTWLSEHAALGHRRLAVIDIEGGAQPMRAARGAEEPCVITFSGEVYNFRELRGRLRDRGHRFRTRSDTEVLLRAYLEWGEGCLDRLNGMFAFGIWDPGRHTLLLARDRLGVKPLHYLAYDGGLIFGSDLKTILAHPLARPEVGPDGLAEMLTFAQTPAREVFRGIRAVRPGHYVLAGAGGCAERPYWRLESHEHPDDYPTTVRTVRDILTDTVERQLVSDVPVGTLLSGGLDSSTVTALATDSLHRRYAGPVATYSVGFEDEERYFTPDATRPEQDDAYARLVAERLRTKHTAIVLSTEEVVRHRSEVLRARDLPGFADINAAQYLMFRAVREEVTVALSGESADESLGGYAWFHSDAARAARAHPWASLPSALAAVLEPGLRRRVEHHLVDDYERALAEVPRLCGEDPAGARARELFHLNLTRWLTLMLDFKDRMSMRTGLEVRVPFCDHRLVGYLWNVPWHFKTPDGRVKGLLCDAMAGAVPEEVLRRRKTSFPVNVHPGYEAALRTELRDELASPASPLTPLLDRPAVDALLRDGAPPRGVWRTADTFATLLQIAEWLRVYRVSLR</sequence>
<evidence type="ECO:0000256" key="11">
    <source>
        <dbReference type="PIRSR" id="PIRSR001589-3"/>
    </source>
</evidence>
<comment type="pathway">
    <text evidence="1">Amino-acid biosynthesis; L-asparagine biosynthesis; L-asparagine from L-aspartate (L-Gln route): step 1/1.</text>
</comment>
<dbReference type="OrthoDB" id="9763290at2"/>
<protein>
    <recommendedName>
        <fullName evidence="3">asparagine synthase (glutamine-hydrolyzing)</fullName>
        <ecNumber evidence="3">6.3.5.4</ecNumber>
    </recommendedName>
</protein>
<dbReference type="RefSeq" id="WP_049718070.1">
    <property type="nucleotide sequence ID" value="NZ_LFXA01000014.1"/>
</dbReference>
<evidence type="ECO:0000256" key="6">
    <source>
        <dbReference type="ARBA" id="ARBA00022888"/>
    </source>
</evidence>
<dbReference type="Gene3D" id="3.40.50.620">
    <property type="entry name" value="HUPs"/>
    <property type="match status" value="1"/>
</dbReference>
<feature type="site" description="Important for beta-aspartyl-AMP intermediate formation" evidence="11">
    <location>
        <position position="378"/>
    </location>
</feature>
<dbReference type="InterPro" id="IPR014729">
    <property type="entry name" value="Rossmann-like_a/b/a_fold"/>
</dbReference>
<dbReference type="PATRIC" id="fig|1678637.3.peg.4639"/>
<proteinExistence type="inferred from homology"/>
<dbReference type="AlphaFoldDB" id="A0A0K9XBV1"/>
<dbReference type="InterPro" id="IPR033738">
    <property type="entry name" value="AsnB_N"/>
</dbReference>
<comment type="similarity">
    <text evidence="2">Belongs to the asparagine synthetase family.</text>
</comment>
<dbReference type="GO" id="GO:0005829">
    <property type="term" value="C:cytosol"/>
    <property type="evidence" value="ECO:0007669"/>
    <property type="project" value="TreeGrafter"/>
</dbReference>
<evidence type="ECO:0000256" key="4">
    <source>
        <dbReference type="ARBA" id="ARBA00022741"/>
    </source>
</evidence>
<evidence type="ECO:0000259" key="12">
    <source>
        <dbReference type="PROSITE" id="PS51278"/>
    </source>
</evidence>
<dbReference type="EC" id="6.3.5.4" evidence="3"/>
<dbReference type="PROSITE" id="PS51278">
    <property type="entry name" value="GATASE_TYPE_2"/>
    <property type="match status" value="1"/>
</dbReference>
<feature type="binding site" evidence="10">
    <location>
        <position position="103"/>
    </location>
    <ligand>
        <name>L-glutamine</name>
        <dbReference type="ChEBI" id="CHEBI:58359"/>
    </ligand>
</feature>
<keyword evidence="9" id="KW-0028">Amino-acid biosynthesis</keyword>
<reference evidence="14" key="1">
    <citation type="submission" date="2015-07" db="EMBL/GenBank/DDBJ databases">
        <title>Draft genome sequence of Streptomyces sp. CMAA 1322, a bacterium isolated from Caatinga biome, from dry forest semiarid of Brazil.</title>
        <authorList>
            <person name="Santos S.N."/>
            <person name="Gacesa R."/>
            <person name="Taketani R.G."/>
            <person name="Long P.F."/>
            <person name="Melo I.S."/>
        </authorList>
    </citation>
    <scope>NUCLEOTIDE SEQUENCE [LARGE SCALE GENOMIC DNA]</scope>
    <source>
        <strain evidence="14">CMAA 1322</strain>
    </source>
</reference>
<dbReference type="SUPFAM" id="SSF56235">
    <property type="entry name" value="N-terminal nucleophile aminohydrolases (Ntn hydrolases)"/>
    <property type="match status" value="1"/>
</dbReference>
<dbReference type="Proteomes" id="UP000037288">
    <property type="component" value="Unassembled WGS sequence"/>
</dbReference>
<dbReference type="Pfam" id="PF00733">
    <property type="entry name" value="Asn_synthase"/>
    <property type="match status" value="1"/>
</dbReference>
<feature type="binding site" evidence="10">
    <location>
        <position position="262"/>
    </location>
    <ligand>
        <name>ATP</name>
        <dbReference type="ChEBI" id="CHEBI:30616"/>
    </ligand>
</feature>
<dbReference type="InterPro" id="IPR051786">
    <property type="entry name" value="ASN_synthetase/amidase"/>
</dbReference>
<dbReference type="InterPro" id="IPR001962">
    <property type="entry name" value="Asn_synthase"/>
</dbReference>
<dbReference type="SUPFAM" id="SSF52402">
    <property type="entry name" value="Adenine nucleotide alpha hydrolases-like"/>
    <property type="match status" value="1"/>
</dbReference>
<dbReference type="PANTHER" id="PTHR43284">
    <property type="entry name" value="ASPARAGINE SYNTHETASE (GLUTAMINE-HYDROLYZING)"/>
    <property type="match status" value="1"/>
</dbReference>
<dbReference type="CDD" id="cd01991">
    <property type="entry name" value="Asn_synthase_B_C"/>
    <property type="match status" value="1"/>
</dbReference>
<organism evidence="13 14">
    <name type="scientific">Streptomyces caatingaensis</name>
    <dbReference type="NCBI Taxonomy" id="1678637"/>
    <lineage>
        <taxon>Bacteria</taxon>
        <taxon>Bacillati</taxon>
        <taxon>Actinomycetota</taxon>
        <taxon>Actinomycetes</taxon>
        <taxon>Kitasatosporales</taxon>
        <taxon>Streptomycetaceae</taxon>
        <taxon>Streptomyces</taxon>
    </lineage>
</organism>
<keyword evidence="7 9" id="KW-0315">Glutamine amidotransferase</keyword>
<dbReference type="CDD" id="cd00712">
    <property type="entry name" value="AsnB"/>
    <property type="match status" value="1"/>
</dbReference>
<evidence type="ECO:0000256" key="2">
    <source>
        <dbReference type="ARBA" id="ARBA00005752"/>
    </source>
</evidence>
<evidence type="ECO:0000313" key="14">
    <source>
        <dbReference type="Proteomes" id="UP000037288"/>
    </source>
</evidence>
<dbReference type="InterPro" id="IPR017932">
    <property type="entry name" value="GATase_2_dom"/>
</dbReference>
<evidence type="ECO:0000256" key="10">
    <source>
        <dbReference type="PIRSR" id="PIRSR001589-2"/>
    </source>
</evidence>
<dbReference type="STRING" id="1678637.AC230_21625"/>
<keyword evidence="6 9" id="KW-0061">Asparagine biosynthesis</keyword>
<feature type="active site" description="For GATase activity" evidence="9">
    <location>
        <position position="2"/>
    </location>
</feature>
<comment type="caution">
    <text evidence="13">The sequence shown here is derived from an EMBL/GenBank/DDBJ whole genome shotgun (WGS) entry which is preliminary data.</text>
</comment>
<evidence type="ECO:0000256" key="9">
    <source>
        <dbReference type="PIRSR" id="PIRSR001589-1"/>
    </source>
</evidence>
<dbReference type="GO" id="GO:0006529">
    <property type="term" value="P:asparagine biosynthetic process"/>
    <property type="evidence" value="ECO:0007669"/>
    <property type="project" value="UniProtKB-KW"/>
</dbReference>
<evidence type="ECO:0000256" key="8">
    <source>
        <dbReference type="ARBA" id="ARBA00048741"/>
    </source>
</evidence>
<evidence type="ECO:0000256" key="1">
    <source>
        <dbReference type="ARBA" id="ARBA00005187"/>
    </source>
</evidence>
<feature type="binding site" evidence="10">
    <location>
        <begin position="376"/>
        <end position="377"/>
    </location>
    <ligand>
        <name>ATP</name>
        <dbReference type="ChEBI" id="CHEBI:30616"/>
    </ligand>
</feature>
<name>A0A0K9XBV1_9ACTN</name>
<evidence type="ECO:0000313" key="13">
    <source>
        <dbReference type="EMBL" id="KNB50663.1"/>
    </source>
</evidence>
<comment type="catalytic activity">
    <reaction evidence="8">
        <text>L-aspartate + L-glutamine + ATP + H2O = L-asparagine + L-glutamate + AMP + diphosphate + H(+)</text>
        <dbReference type="Rhea" id="RHEA:12228"/>
        <dbReference type="ChEBI" id="CHEBI:15377"/>
        <dbReference type="ChEBI" id="CHEBI:15378"/>
        <dbReference type="ChEBI" id="CHEBI:29985"/>
        <dbReference type="ChEBI" id="CHEBI:29991"/>
        <dbReference type="ChEBI" id="CHEBI:30616"/>
        <dbReference type="ChEBI" id="CHEBI:33019"/>
        <dbReference type="ChEBI" id="CHEBI:58048"/>
        <dbReference type="ChEBI" id="CHEBI:58359"/>
        <dbReference type="ChEBI" id="CHEBI:456215"/>
        <dbReference type="EC" id="6.3.5.4"/>
    </reaction>
</comment>
<keyword evidence="14" id="KW-1185">Reference proteome</keyword>
<dbReference type="InterPro" id="IPR029055">
    <property type="entry name" value="Ntn_hydrolases_N"/>
</dbReference>
<dbReference type="Gene3D" id="3.60.20.10">
    <property type="entry name" value="Glutamine Phosphoribosylpyrophosphate, subunit 1, domain 1"/>
    <property type="match status" value="1"/>
</dbReference>
<evidence type="ECO:0000256" key="5">
    <source>
        <dbReference type="ARBA" id="ARBA00022840"/>
    </source>
</evidence>
<evidence type="ECO:0000256" key="7">
    <source>
        <dbReference type="ARBA" id="ARBA00022962"/>
    </source>
</evidence>
<dbReference type="PANTHER" id="PTHR43284:SF1">
    <property type="entry name" value="ASPARAGINE SYNTHETASE"/>
    <property type="match status" value="1"/>
</dbReference>
<dbReference type="InterPro" id="IPR006426">
    <property type="entry name" value="Asn_synth_AEB"/>
</dbReference>
<dbReference type="GO" id="GO:0004066">
    <property type="term" value="F:asparagine synthase (glutamine-hydrolyzing) activity"/>
    <property type="evidence" value="ECO:0007669"/>
    <property type="project" value="UniProtKB-EC"/>
</dbReference>
<keyword evidence="4 10" id="KW-0547">Nucleotide-binding</keyword>
<dbReference type="PIRSF" id="PIRSF001589">
    <property type="entry name" value="Asn_synthetase_glu-h"/>
    <property type="match status" value="1"/>
</dbReference>
<dbReference type="Pfam" id="PF13537">
    <property type="entry name" value="GATase_7"/>
    <property type="match status" value="1"/>
</dbReference>
<gene>
    <name evidence="13" type="ORF">AC230_21625</name>
</gene>